<name>A0A1D3L0V5_9EURY</name>
<proteinExistence type="predicted"/>
<gene>
    <name evidence="1" type="ORF">MCBB_0610</name>
</gene>
<keyword evidence="1" id="KW-0418">Kinase</keyword>
<evidence type="ECO:0000313" key="2">
    <source>
        <dbReference type="Proteomes" id="UP000094707"/>
    </source>
</evidence>
<dbReference type="AlphaFoldDB" id="A0A1D3L0V5"/>
<dbReference type="RefSeq" id="WP_071906377.1">
    <property type="nucleotide sequence ID" value="NZ_LT607756.1"/>
</dbReference>
<dbReference type="OrthoDB" id="8730at2157"/>
<dbReference type="Proteomes" id="UP000094707">
    <property type="component" value="Chromosome I"/>
</dbReference>
<keyword evidence="1" id="KW-0808">Transferase</keyword>
<dbReference type="InterPro" id="IPR027417">
    <property type="entry name" value="P-loop_NTPase"/>
</dbReference>
<organism evidence="1 2">
    <name type="scientific">Methanobacterium congolense</name>
    <dbReference type="NCBI Taxonomy" id="118062"/>
    <lineage>
        <taxon>Archaea</taxon>
        <taxon>Methanobacteriati</taxon>
        <taxon>Methanobacteriota</taxon>
        <taxon>Methanomada group</taxon>
        <taxon>Methanobacteria</taxon>
        <taxon>Methanobacteriales</taxon>
        <taxon>Methanobacteriaceae</taxon>
        <taxon>Methanobacterium</taxon>
    </lineage>
</organism>
<evidence type="ECO:0000313" key="1">
    <source>
        <dbReference type="EMBL" id="SCG85183.1"/>
    </source>
</evidence>
<dbReference type="EMBL" id="LT607756">
    <property type="protein sequence ID" value="SCG85183.1"/>
    <property type="molecule type" value="Genomic_DNA"/>
</dbReference>
<dbReference type="PATRIC" id="fig|129848.4.peg.612"/>
<dbReference type="SUPFAM" id="SSF52540">
    <property type="entry name" value="P-loop containing nucleoside triphosphate hydrolases"/>
    <property type="match status" value="1"/>
</dbReference>
<dbReference type="GeneID" id="30411466"/>
<keyword evidence="2" id="KW-1185">Reference proteome</keyword>
<protein>
    <submittedName>
        <fullName evidence="1">Adenylate kinase homolog MTH_1663</fullName>
    </submittedName>
</protein>
<dbReference type="Gene3D" id="3.40.50.300">
    <property type="entry name" value="P-loop containing nucleotide triphosphate hydrolases"/>
    <property type="match status" value="1"/>
</dbReference>
<reference evidence="1 2" key="1">
    <citation type="submission" date="2016-08" db="EMBL/GenBank/DDBJ databases">
        <authorList>
            <person name="Seilhamer J.J."/>
        </authorList>
    </citation>
    <scope>NUCLEOTIDE SEQUENCE [LARGE SCALE GENOMIC DNA]</scope>
    <source>
        <strain evidence="1">Buetzberg</strain>
    </source>
</reference>
<dbReference type="STRING" id="118062.MCBB_0610"/>
<dbReference type="GO" id="GO:0016301">
    <property type="term" value="F:kinase activity"/>
    <property type="evidence" value="ECO:0007669"/>
    <property type="project" value="UniProtKB-KW"/>
</dbReference>
<accession>A0A1D3L0V5</accession>
<sequence length="181" mass="20091">MVRWNIAAVVGVPGVGKTSLCREAAELLGSTHVNYGGLMLEIARQKGLAETDSEMFGLDLDIQHRIWREAALRASSMSNIILDLHGIDVSPIGYITSFPVEIISPDIVVIVESSYENILKRRQTDKSKKRALEDFKNLNEHMSLLRSSVAAFSVFSGYTFMVVDNNNFDECLEEIVALLGE</sequence>
<dbReference type="KEGG" id="mcub:MCBB_0610"/>
<dbReference type="Pfam" id="PF13207">
    <property type="entry name" value="AAA_17"/>
    <property type="match status" value="1"/>
</dbReference>